<feature type="compositionally biased region" description="Low complexity" evidence="1">
    <location>
        <begin position="70"/>
        <end position="98"/>
    </location>
</feature>
<feature type="region of interest" description="Disordered" evidence="1">
    <location>
        <begin position="30"/>
        <end position="98"/>
    </location>
</feature>
<evidence type="ECO:0000313" key="2">
    <source>
        <dbReference type="EMBL" id="MPC08677.1"/>
    </source>
</evidence>
<evidence type="ECO:0000313" key="3">
    <source>
        <dbReference type="Proteomes" id="UP000324222"/>
    </source>
</evidence>
<proteinExistence type="predicted"/>
<dbReference type="AlphaFoldDB" id="A0A5B7CGR4"/>
<dbReference type="EMBL" id="VSRR010000040">
    <property type="protein sequence ID" value="MPC08677.1"/>
    <property type="molecule type" value="Genomic_DNA"/>
</dbReference>
<protein>
    <submittedName>
        <fullName evidence="2">Uncharacterized protein</fullName>
    </submittedName>
</protein>
<gene>
    <name evidence="2" type="ORF">E2C01_001270</name>
</gene>
<reference evidence="2 3" key="1">
    <citation type="submission" date="2019-05" db="EMBL/GenBank/DDBJ databases">
        <title>Another draft genome of Portunus trituberculatus and its Hox gene families provides insights of decapod evolution.</title>
        <authorList>
            <person name="Jeong J.-H."/>
            <person name="Song I."/>
            <person name="Kim S."/>
            <person name="Choi T."/>
            <person name="Kim D."/>
            <person name="Ryu S."/>
            <person name="Kim W."/>
        </authorList>
    </citation>
    <scope>NUCLEOTIDE SEQUENCE [LARGE SCALE GENOMIC DNA]</scope>
    <source>
        <tissue evidence="2">Muscle</tissue>
    </source>
</reference>
<name>A0A5B7CGR4_PORTR</name>
<sequence>MQLRDCQDPPTPKHHHFVPVPSVSRVRQVMDDQRSEGEGGLGCRMVPFPPPLSTHTSDQAGKEGVADSGLSLTPLPSPLPLKTASHTAFTSSTTPWTC</sequence>
<organism evidence="2 3">
    <name type="scientific">Portunus trituberculatus</name>
    <name type="common">Swimming crab</name>
    <name type="synonym">Neptunus trituberculatus</name>
    <dbReference type="NCBI Taxonomy" id="210409"/>
    <lineage>
        <taxon>Eukaryota</taxon>
        <taxon>Metazoa</taxon>
        <taxon>Ecdysozoa</taxon>
        <taxon>Arthropoda</taxon>
        <taxon>Crustacea</taxon>
        <taxon>Multicrustacea</taxon>
        <taxon>Malacostraca</taxon>
        <taxon>Eumalacostraca</taxon>
        <taxon>Eucarida</taxon>
        <taxon>Decapoda</taxon>
        <taxon>Pleocyemata</taxon>
        <taxon>Brachyura</taxon>
        <taxon>Eubrachyura</taxon>
        <taxon>Portunoidea</taxon>
        <taxon>Portunidae</taxon>
        <taxon>Portuninae</taxon>
        <taxon>Portunus</taxon>
    </lineage>
</organism>
<comment type="caution">
    <text evidence="2">The sequence shown here is derived from an EMBL/GenBank/DDBJ whole genome shotgun (WGS) entry which is preliminary data.</text>
</comment>
<evidence type="ECO:0000256" key="1">
    <source>
        <dbReference type="SAM" id="MobiDB-lite"/>
    </source>
</evidence>
<keyword evidence="3" id="KW-1185">Reference proteome</keyword>
<dbReference type="Proteomes" id="UP000324222">
    <property type="component" value="Unassembled WGS sequence"/>
</dbReference>
<accession>A0A5B7CGR4</accession>